<dbReference type="Proteomes" id="UP000276133">
    <property type="component" value="Unassembled WGS sequence"/>
</dbReference>
<organism evidence="1 2">
    <name type="scientific">Brachionus plicatilis</name>
    <name type="common">Marine rotifer</name>
    <name type="synonym">Brachionus muelleri</name>
    <dbReference type="NCBI Taxonomy" id="10195"/>
    <lineage>
        <taxon>Eukaryota</taxon>
        <taxon>Metazoa</taxon>
        <taxon>Spiralia</taxon>
        <taxon>Gnathifera</taxon>
        <taxon>Rotifera</taxon>
        <taxon>Eurotatoria</taxon>
        <taxon>Monogononta</taxon>
        <taxon>Pseudotrocha</taxon>
        <taxon>Ploima</taxon>
        <taxon>Brachionidae</taxon>
        <taxon>Brachionus</taxon>
    </lineage>
</organism>
<gene>
    <name evidence="1" type="ORF">BpHYR1_029400</name>
</gene>
<accession>A0A3M7QKQ7</accession>
<comment type="caution">
    <text evidence="1">The sequence shown here is derived from an EMBL/GenBank/DDBJ whole genome shotgun (WGS) entry which is preliminary data.</text>
</comment>
<protein>
    <submittedName>
        <fullName evidence="1">Uncharacterized protein</fullName>
    </submittedName>
</protein>
<reference evidence="1 2" key="1">
    <citation type="journal article" date="2018" name="Sci. Rep.">
        <title>Genomic signatures of local adaptation to the degree of environmental predictability in rotifers.</title>
        <authorList>
            <person name="Franch-Gras L."/>
            <person name="Hahn C."/>
            <person name="Garcia-Roger E.M."/>
            <person name="Carmona M.J."/>
            <person name="Serra M."/>
            <person name="Gomez A."/>
        </authorList>
    </citation>
    <scope>NUCLEOTIDE SEQUENCE [LARGE SCALE GENOMIC DNA]</scope>
    <source>
        <strain evidence="1">HYR1</strain>
    </source>
</reference>
<evidence type="ECO:0000313" key="2">
    <source>
        <dbReference type="Proteomes" id="UP000276133"/>
    </source>
</evidence>
<feature type="non-terminal residue" evidence="1">
    <location>
        <position position="1"/>
    </location>
</feature>
<dbReference type="EMBL" id="REGN01005930">
    <property type="protein sequence ID" value="RNA11555.1"/>
    <property type="molecule type" value="Genomic_DNA"/>
</dbReference>
<evidence type="ECO:0000313" key="1">
    <source>
        <dbReference type="EMBL" id="RNA11555.1"/>
    </source>
</evidence>
<proteinExistence type="predicted"/>
<sequence>TPPSPQPYPQLVIPANSHFPLFSTTNGPPESPWQVSLPSPVSPAQTATLVLTEEYFCLHLESVKNGISTCIKYLETEPPELKVPQPVAHELLPEKSALPSGIQTGTISSSDIVLQCSVGVTWMSNDFGYFSANSP</sequence>
<dbReference type="AlphaFoldDB" id="A0A3M7QKQ7"/>
<name>A0A3M7QKQ7_BRAPC</name>
<keyword evidence="2" id="KW-1185">Reference proteome</keyword>